<protein>
    <submittedName>
        <fullName evidence="1">Uncharacterized protein</fullName>
    </submittedName>
</protein>
<proteinExistence type="predicted"/>
<gene>
    <name evidence="1" type="ORF">GQE98_17320</name>
</gene>
<sequence>MIRFLYSSINQLGRLSVKQILTSILLFVFSATQAPAMDFVIAGAPRSIVVDRNYEALFNLMRSNHIVGFFPTFQYQEIPEPKSFGFESDFLAPCSSNDASFKALRNADIKLVVPGELLYPDASILPLRNDRNDPLRQLIACVGRDNIYAVTNYDEAAYHGRPLVDVQRLYQQVKEVSADIPVLMVHGPLVMDMAQFSTSTKRARYLDNVVSFSQYADVVGFDVYPIPGIIAKLATPLSDGEIVASENTVDGYLQWMSENLPDKRKLMVFQGFAYSDMYEFEFLKSTVPLALRKIVRPPNSKELEDMVTAANQHGVEMIVWWGQAALRDASLAPWPDILKLARQFAD</sequence>
<comment type="caution">
    <text evidence="1">The sequence shown here is derived from an EMBL/GenBank/DDBJ whole genome shotgun (WGS) entry which is preliminary data.</text>
</comment>
<organism evidence="1 2">
    <name type="scientific">Sneathiella litorea</name>
    <dbReference type="NCBI Taxonomy" id="2606216"/>
    <lineage>
        <taxon>Bacteria</taxon>
        <taxon>Pseudomonadati</taxon>
        <taxon>Pseudomonadota</taxon>
        <taxon>Alphaproteobacteria</taxon>
        <taxon>Sneathiellales</taxon>
        <taxon>Sneathiellaceae</taxon>
        <taxon>Sneathiella</taxon>
    </lineage>
</organism>
<reference evidence="1 2" key="1">
    <citation type="submission" date="2019-12" db="EMBL/GenBank/DDBJ databases">
        <title>Snethiella sp. nov. sp. isolated from sea sand.</title>
        <authorList>
            <person name="Kim J."/>
            <person name="Jeong S.E."/>
            <person name="Jung H.S."/>
            <person name="Jeon C.O."/>
        </authorList>
    </citation>
    <scope>NUCLEOTIDE SEQUENCE [LARGE SCALE GENOMIC DNA]</scope>
    <source>
        <strain evidence="1 2">DP05</strain>
    </source>
</reference>
<keyword evidence="2" id="KW-1185">Reference proteome</keyword>
<evidence type="ECO:0000313" key="1">
    <source>
        <dbReference type="EMBL" id="MZR32404.1"/>
    </source>
</evidence>
<dbReference type="Proteomes" id="UP000476030">
    <property type="component" value="Unassembled WGS sequence"/>
</dbReference>
<dbReference type="RefSeq" id="WP_161317103.1">
    <property type="nucleotide sequence ID" value="NZ_WTUW01000009.1"/>
</dbReference>
<name>A0A6L8WCB0_9PROT</name>
<evidence type="ECO:0000313" key="2">
    <source>
        <dbReference type="Proteomes" id="UP000476030"/>
    </source>
</evidence>
<dbReference type="EMBL" id="WTUW01000009">
    <property type="protein sequence ID" value="MZR32404.1"/>
    <property type="molecule type" value="Genomic_DNA"/>
</dbReference>
<accession>A0A6L8WCB0</accession>
<dbReference type="AlphaFoldDB" id="A0A6L8WCB0"/>